<dbReference type="InterPro" id="IPR007109">
    <property type="entry name" value="Brix"/>
</dbReference>
<dbReference type="GO" id="GO:0034457">
    <property type="term" value="C:Mpp10 complex"/>
    <property type="evidence" value="ECO:0007669"/>
    <property type="project" value="UniProtKB-ARBA"/>
</dbReference>
<dbReference type="SMART" id="SM00879">
    <property type="entry name" value="Brix"/>
    <property type="match status" value="1"/>
</dbReference>
<dbReference type="GO" id="GO:0032040">
    <property type="term" value="C:small-subunit processome"/>
    <property type="evidence" value="ECO:0007669"/>
    <property type="project" value="TreeGrafter"/>
</dbReference>
<dbReference type="PROSITE" id="PS50833">
    <property type="entry name" value="BRIX"/>
    <property type="match status" value="1"/>
</dbReference>
<organism evidence="2 3">
    <name type="scientific">Ostreobium quekettii</name>
    <dbReference type="NCBI Taxonomy" id="121088"/>
    <lineage>
        <taxon>Eukaryota</taxon>
        <taxon>Viridiplantae</taxon>
        <taxon>Chlorophyta</taxon>
        <taxon>core chlorophytes</taxon>
        <taxon>Ulvophyceae</taxon>
        <taxon>TCBD clade</taxon>
        <taxon>Bryopsidales</taxon>
        <taxon>Ostreobineae</taxon>
        <taxon>Ostreobiaceae</taxon>
        <taxon>Ostreobium</taxon>
    </lineage>
</organism>
<dbReference type="AlphaFoldDB" id="A0A8S1JD42"/>
<feature type="domain" description="Brix" evidence="1">
    <location>
        <begin position="82"/>
        <end position="267"/>
    </location>
</feature>
<dbReference type="InterPro" id="IPR044281">
    <property type="entry name" value="IMP4/RPF1"/>
</dbReference>
<dbReference type="GO" id="GO:0005654">
    <property type="term" value="C:nucleoplasm"/>
    <property type="evidence" value="ECO:0007669"/>
    <property type="project" value="UniProtKB-ARBA"/>
</dbReference>
<dbReference type="GO" id="GO:0042274">
    <property type="term" value="P:ribosomal small subunit biogenesis"/>
    <property type="evidence" value="ECO:0007669"/>
    <property type="project" value="UniProtKB-ARBA"/>
</dbReference>
<accession>A0A8S1JD42</accession>
<dbReference type="Proteomes" id="UP000708148">
    <property type="component" value="Unassembled WGS sequence"/>
</dbReference>
<sequence length="295" mass="34014">MLRRNARLRKEYLYRKSLEGKEREEYEKKRKIRKALEEGKPLPTELRADARLKNAAELEDDNTAVPRTHIDNEYAHAGMVDPRICVTTCRNPSSKLAQFSKELTNVFPNSQRINRGGMKLTELVETCRNHNFSDIIVVHEHRGQPDGMVVCHLPYGPTAYFGITNTVMRHDIGTKREVGTVSDVYPHLVIDNFTNPLGERIANILKHLFPVPKLTSKRVVTMANRNEYISFRNHMYNIPKGVKSIELTEIGPRFELKPYQVKLGTLDEKHAEKEWVLRSFVRSAKRPRLGEATLD</sequence>
<gene>
    <name evidence="2" type="ORF">OSTQU699_LOCUS9414</name>
</gene>
<evidence type="ECO:0000313" key="2">
    <source>
        <dbReference type="EMBL" id="CAD7704057.1"/>
    </source>
</evidence>
<dbReference type="Pfam" id="PF04427">
    <property type="entry name" value="Brix"/>
    <property type="match status" value="1"/>
</dbReference>
<dbReference type="OrthoDB" id="10253204at2759"/>
<dbReference type="GO" id="GO:0030515">
    <property type="term" value="F:snoRNA binding"/>
    <property type="evidence" value="ECO:0007669"/>
    <property type="project" value="TreeGrafter"/>
</dbReference>
<keyword evidence="3" id="KW-1185">Reference proteome</keyword>
<proteinExistence type="predicted"/>
<dbReference type="GO" id="GO:0006364">
    <property type="term" value="P:rRNA processing"/>
    <property type="evidence" value="ECO:0007669"/>
    <property type="project" value="InterPro"/>
</dbReference>
<dbReference type="Gene3D" id="3.40.50.10480">
    <property type="entry name" value="Probable brix-domain ribosomal biogenesis protein"/>
    <property type="match status" value="1"/>
</dbReference>
<dbReference type="GO" id="GO:0042134">
    <property type="term" value="F:rRNA primary transcript binding"/>
    <property type="evidence" value="ECO:0007669"/>
    <property type="project" value="InterPro"/>
</dbReference>
<evidence type="ECO:0000259" key="1">
    <source>
        <dbReference type="PROSITE" id="PS50833"/>
    </source>
</evidence>
<dbReference type="PANTHER" id="PTHR22734:SF2">
    <property type="entry name" value="U3 SMALL NUCLEOLAR RIBONUCLEOPROTEIN PROTEIN IMP4"/>
    <property type="match status" value="1"/>
</dbReference>
<dbReference type="FunFam" id="3.40.50.10480:FF:000001">
    <property type="entry name" value="IMP4, U3 small nucleolar ribonucleoprotein"/>
    <property type="match status" value="1"/>
</dbReference>
<reference evidence="2" key="1">
    <citation type="submission" date="2020-12" db="EMBL/GenBank/DDBJ databases">
        <authorList>
            <person name="Iha C."/>
        </authorList>
    </citation>
    <scope>NUCLEOTIDE SEQUENCE</scope>
</reference>
<dbReference type="PANTHER" id="PTHR22734">
    <property type="entry name" value="U3 SMALL NUCLEOLAR RIBONUCLEOPROTEIN PROTEIN IMP4"/>
    <property type="match status" value="1"/>
</dbReference>
<comment type="caution">
    <text evidence="2">The sequence shown here is derived from an EMBL/GenBank/DDBJ whole genome shotgun (WGS) entry which is preliminary data.</text>
</comment>
<dbReference type="EMBL" id="CAJHUC010002614">
    <property type="protein sequence ID" value="CAD7704057.1"/>
    <property type="molecule type" value="Genomic_DNA"/>
</dbReference>
<protein>
    <recommendedName>
        <fullName evidence="1">Brix domain-containing protein</fullName>
    </recommendedName>
</protein>
<evidence type="ECO:0000313" key="3">
    <source>
        <dbReference type="Proteomes" id="UP000708148"/>
    </source>
</evidence>
<name>A0A8S1JD42_9CHLO</name>
<dbReference type="SUPFAM" id="SSF52954">
    <property type="entry name" value="Class II aaRS ABD-related"/>
    <property type="match status" value="1"/>
</dbReference>